<evidence type="ECO:0000256" key="2">
    <source>
        <dbReference type="ARBA" id="ARBA00022670"/>
    </source>
</evidence>
<keyword evidence="2" id="KW-0645">Protease</keyword>
<dbReference type="OMA" id="GWLPQII"/>
<dbReference type="PANTHER" id="PTHR46143:SF1">
    <property type="entry name" value="CALPAIN-7"/>
    <property type="match status" value="1"/>
</dbReference>
<dbReference type="GeneID" id="34523824"/>
<dbReference type="KEGG" id="kng:KNAG_0A05230"/>
<sequence length="721" mass="82123">MESISAYKSGAIVEHADIWDDVNCLWGYIYEDRKAEKCSIQFHSLLQRAQRTKDPRLVKCLMSLNAAMKSTDNERKLLLRTSKVGQKLYLPINIHNATPIPQNPESNCVSLGAANNLSLKYRFLKTLTADPNYDAIQQSPDIPDCSLVASLINIRKSSINLPPIELLPTMHYNINLHFNGSDERLVSVDPKNIPTTEDSSQLSLRSSNIEDKIVELAYLQVIGGTYMAEGSNAAIDTFRITGFLPEVVVSTKYDFKTLKNFFNSGSCLMAVGTGKESGALRDTLLANHDYCIEYIDTDNKEISLLDPLDSELRIKISADDFRRKIQQVYINWDYHQLFAHRQSFTFFYDSAQCNKFSSNIDKPLFEVVNTSTGRESVWILLETHISESKEARTQDIAYLTNYFDSDIFKKIYIPEGSAADLGLHLLKLELKPLEKYKLLCYSSSSHYFTIHLHSILPNIKFTRASQRRNAASVHFEEEISSLNTTYASPYYFTNPAFKLKIENPKGTKAPLNVDLQLLSEMKHLPLNLQIFEYSDWRLQKPILFDNYYDPQHYNRFGLPLNTSIDYVVVCSCQSDLVSHESFKLVASTSSSKEECTMTLEQVSLKYGGLLHQQSMNILFEQGRTRVKVSLACDHNNEYLIRVIPDPGTSVGVACSIFEEKTHSEIYHDKQFYDKGILIPHLRIDQTHSPVLLLELEDIPLTEAKFSIFVGSRWKVTLSPHP</sequence>
<evidence type="ECO:0000313" key="7">
    <source>
        <dbReference type="Proteomes" id="UP000006310"/>
    </source>
</evidence>
<dbReference type="InterPro" id="IPR051297">
    <property type="entry name" value="PalB/RIM13"/>
</dbReference>
<dbReference type="RefSeq" id="XP_022462435.1">
    <property type="nucleotide sequence ID" value="XM_022609540.1"/>
</dbReference>
<dbReference type="STRING" id="1071383.J7S2I1"/>
<proteinExistence type="inferred from homology"/>
<evidence type="ECO:0000256" key="3">
    <source>
        <dbReference type="ARBA" id="ARBA00022801"/>
    </source>
</evidence>
<keyword evidence="3" id="KW-0378">Hydrolase</keyword>
<name>J7S2I1_HUIN7</name>
<keyword evidence="4" id="KW-0788">Thiol protease</keyword>
<organism evidence="6 7">
    <name type="scientific">Huiozyma naganishii (strain ATCC MYA-139 / BCRC 22969 / CBS 8797 / KCTC 17520 / NBRC 10181 / NCYC 3082 / Yp74L-3)</name>
    <name type="common">Yeast</name>
    <name type="synonym">Kazachstania naganishii</name>
    <dbReference type="NCBI Taxonomy" id="1071383"/>
    <lineage>
        <taxon>Eukaryota</taxon>
        <taxon>Fungi</taxon>
        <taxon>Dikarya</taxon>
        <taxon>Ascomycota</taxon>
        <taxon>Saccharomycotina</taxon>
        <taxon>Saccharomycetes</taxon>
        <taxon>Saccharomycetales</taxon>
        <taxon>Saccharomycetaceae</taxon>
        <taxon>Huiozyma</taxon>
    </lineage>
</organism>
<dbReference type="eggNOG" id="KOG0045">
    <property type="taxonomic scope" value="Eukaryota"/>
</dbReference>
<dbReference type="HOGENOM" id="CLU_395483_0_0_1"/>
<comment type="similarity">
    <text evidence="1">Belongs to the peptidase C2 family. PalB/RIM13 subfamily.</text>
</comment>
<protein>
    <recommendedName>
        <fullName evidence="5">Cysteine protease RIM13</fullName>
    </recommendedName>
</protein>
<dbReference type="PANTHER" id="PTHR46143">
    <property type="entry name" value="CALPAIN-7"/>
    <property type="match status" value="1"/>
</dbReference>
<gene>
    <name evidence="6" type="primary">KNAG0A05230</name>
    <name evidence="6" type="ordered locus">KNAG_0A05230</name>
</gene>
<keyword evidence="7" id="KW-1185">Reference proteome</keyword>
<dbReference type="AlphaFoldDB" id="J7S2I1"/>
<dbReference type="InterPro" id="IPR038765">
    <property type="entry name" value="Papain-like_cys_pep_sf"/>
</dbReference>
<reference evidence="6 7" key="1">
    <citation type="journal article" date="2011" name="Proc. Natl. Acad. Sci. U.S.A.">
        <title>Evolutionary erosion of yeast sex chromosomes by mating-type switching accidents.</title>
        <authorList>
            <person name="Gordon J.L."/>
            <person name="Armisen D."/>
            <person name="Proux-Wera E."/>
            <person name="Oheigeartaigh S.S."/>
            <person name="Byrne K.P."/>
            <person name="Wolfe K.H."/>
        </authorList>
    </citation>
    <scope>NUCLEOTIDE SEQUENCE [LARGE SCALE GENOMIC DNA]</scope>
    <source>
        <strain evidence="7">ATCC MYA-139 / BCRC 22969 / CBS 8797 / CCRC 22969 / KCTC 17520 / NBRC 10181 / NCYC 3082</strain>
    </source>
</reference>
<accession>J7S2I1</accession>
<dbReference type="EMBL" id="HE978314">
    <property type="protein sequence ID" value="CCK68189.1"/>
    <property type="molecule type" value="Genomic_DNA"/>
</dbReference>
<evidence type="ECO:0000313" key="6">
    <source>
        <dbReference type="EMBL" id="CCK68189.1"/>
    </source>
</evidence>
<evidence type="ECO:0000256" key="1">
    <source>
        <dbReference type="ARBA" id="ARBA00010193"/>
    </source>
</evidence>
<dbReference type="SUPFAM" id="SSF54001">
    <property type="entry name" value="Cysteine proteinases"/>
    <property type="match status" value="1"/>
</dbReference>
<dbReference type="GO" id="GO:0006508">
    <property type="term" value="P:proteolysis"/>
    <property type="evidence" value="ECO:0007669"/>
    <property type="project" value="UniProtKB-KW"/>
</dbReference>
<evidence type="ECO:0000256" key="4">
    <source>
        <dbReference type="ARBA" id="ARBA00022807"/>
    </source>
</evidence>
<dbReference type="GO" id="GO:0004197">
    <property type="term" value="F:cysteine-type endopeptidase activity"/>
    <property type="evidence" value="ECO:0007669"/>
    <property type="project" value="TreeGrafter"/>
</dbReference>
<dbReference type="OrthoDB" id="167576at2759"/>
<dbReference type="Proteomes" id="UP000006310">
    <property type="component" value="Chromosome 1"/>
</dbReference>
<evidence type="ECO:0000256" key="5">
    <source>
        <dbReference type="ARBA" id="ARBA00042255"/>
    </source>
</evidence>
<reference evidence="7" key="2">
    <citation type="submission" date="2012-08" db="EMBL/GenBank/DDBJ databases">
        <title>Genome sequence of Kazachstania naganishii.</title>
        <authorList>
            <person name="Gordon J.L."/>
            <person name="Armisen D."/>
            <person name="Proux-Wera E."/>
            <person name="OhEigeartaigh S.S."/>
            <person name="Byrne K.P."/>
            <person name="Wolfe K.H."/>
        </authorList>
    </citation>
    <scope>NUCLEOTIDE SEQUENCE [LARGE SCALE GENOMIC DNA]</scope>
    <source>
        <strain evidence="7">ATCC MYA-139 / BCRC 22969 / CBS 8797 / CCRC 22969 / KCTC 17520 / NBRC 10181 / NCYC 3082</strain>
    </source>
</reference>